<dbReference type="Proteomes" id="UP000026962">
    <property type="component" value="Chromosome 8"/>
</dbReference>
<dbReference type="SUPFAM" id="SSF52540">
    <property type="entry name" value="P-loop containing nucleoside triphosphate hydrolases"/>
    <property type="match status" value="1"/>
</dbReference>
<dbReference type="InterPro" id="IPR056789">
    <property type="entry name" value="LRR_R13L1-DRL21"/>
</dbReference>
<dbReference type="Gene3D" id="3.40.50.300">
    <property type="entry name" value="P-loop containing nucleotide triphosphate hydrolases"/>
    <property type="match status" value="1"/>
</dbReference>
<evidence type="ECO:0000259" key="6">
    <source>
        <dbReference type="Pfam" id="PF23559"/>
    </source>
</evidence>
<name>A0A0E0LT04_ORYPU</name>
<organism evidence="9">
    <name type="scientific">Oryza punctata</name>
    <name type="common">Red rice</name>
    <dbReference type="NCBI Taxonomy" id="4537"/>
    <lineage>
        <taxon>Eukaryota</taxon>
        <taxon>Viridiplantae</taxon>
        <taxon>Streptophyta</taxon>
        <taxon>Embryophyta</taxon>
        <taxon>Tracheophyta</taxon>
        <taxon>Spermatophyta</taxon>
        <taxon>Magnoliopsida</taxon>
        <taxon>Liliopsida</taxon>
        <taxon>Poales</taxon>
        <taxon>Poaceae</taxon>
        <taxon>BOP clade</taxon>
        <taxon>Oryzoideae</taxon>
        <taxon>Oryzeae</taxon>
        <taxon>Oryzinae</taxon>
        <taxon>Oryza</taxon>
    </lineage>
</organism>
<dbReference type="GO" id="GO:0002758">
    <property type="term" value="P:innate immune response-activating signaling pathway"/>
    <property type="evidence" value="ECO:0007669"/>
    <property type="project" value="UniProtKB-ARBA"/>
</dbReference>
<dbReference type="GO" id="GO:0042742">
    <property type="term" value="P:defense response to bacterium"/>
    <property type="evidence" value="ECO:0007669"/>
    <property type="project" value="UniProtKB-ARBA"/>
</dbReference>
<evidence type="ECO:0000256" key="1">
    <source>
        <dbReference type="ARBA" id="ARBA00022614"/>
    </source>
</evidence>
<dbReference type="HOGENOM" id="CLU_000837_8_7_1"/>
<dbReference type="STRING" id="4537.A0A0E0LT04"/>
<feature type="region of interest" description="Disordered" evidence="4">
    <location>
        <begin position="69"/>
        <end position="89"/>
    </location>
</feature>
<dbReference type="InterPro" id="IPR002182">
    <property type="entry name" value="NB-ARC"/>
</dbReference>
<reference evidence="9" key="1">
    <citation type="submission" date="2015-04" db="UniProtKB">
        <authorList>
            <consortium name="EnsemblPlants"/>
        </authorList>
    </citation>
    <scope>IDENTIFICATION</scope>
</reference>
<feature type="domain" description="Disease resistance R13L4/SHOC-2-like LRR" evidence="7">
    <location>
        <begin position="555"/>
        <end position="689"/>
    </location>
</feature>
<evidence type="ECO:0000259" key="5">
    <source>
        <dbReference type="Pfam" id="PF00931"/>
    </source>
</evidence>
<dbReference type="Gene3D" id="3.80.10.10">
    <property type="entry name" value="Ribonuclease Inhibitor"/>
    <property type="match status" value="4"/>
</dbReference>
<reference evidence="9" key="2">
    <citation type="submission" date="2018-05" db="EMBL/GenBank/DDBJ databases">
        <title>OpunRS2 (Oryza punctata Reference Sequence Version 2).</title>
        <authorList>
            <person name="Zhang J."/>
            <person name="Kudrna D."/>
            <person name="Lee S."/>
            <person name="Talag J."/>
            <person name="Welchert J."/>
            <person name="Wing R.A."/>
        </authorList>
    </citation>
    <scope>NUCLEOTIDE SEQUENCE [LARGE SCALE GENOMIC DNA]</scope>
</reference>
<evidence type="ECO:0000259" key="7">
    <source>
        <dbReference type="Pfam" id="PF23598"/>
    </source>
</evidence>
<evidence type="ECO:0000256" key="4">
    <source>
        <dbReference type="SAM" id="MobiDB-lite"/>
    </source>
</evidence>
<dbReference type="InterPro" id="IPR058922">
    <property type="entry name" value="WHD_DRP"/>
</dbReference>
<evidence type="ECO:0000256" key="2">
    <source>
        <dbReference type="ARBA" id="ARBA00022737"/>
    </source>
</evidence>
<keyword evidence="10" id="KW-1185">Reference proteome</keyword>
<dbReference type="InterPro" id="IPR001611">
    <property type="entry name" value="Leu-rich_rpt"/>
</dbReference>
<dbReference type="SUPFAM" id="SSF52058">
    <property type="entry name" value="L domain-like"/>
    <property type="match status" value="2"/>
</dbReference>
<dbReference type="SUPFAM" id="SSF52047">
    <property type="entry name" value="RNI-like"/>
    <property type="match status" value="1"/>
</dbReference>
<keyword evidence="1" id="KW-0433">Leucine-rich repeat</keyword>
<feature type="domain" description="Disease resistance protein winged helix" evidence="6">
    <location>
        <begin position="352"/>
        <end position="421"/>
    </location>
</feature>
<dbReference type="PRINTS" id="PR00364">
    <property type="entry name" value="DISEASERSIST"/>
</dbReference>
<feature type="compositionally biased region" description="Basic and acidic residues" evidence="4">
    <location>
        <begin position="77"/>
        <end position="88"/>
    </location>
</feature>
<dbReference type="Pfam" id="PF00931">
    <property type="entry name" value="NB-ARC"/>
    <property type="match status" value="1"/>
</dbReference>
<dbReference type="AlphaFoldDB" id="A0A0E0LT04"/>
<feature type="domain" description="NB-ARC" evidence="5">
    <location>
        <begin position="102"/>
        <end position="265"/>
    </location>
</feature>
<dbReference type="FunFam" id="1.10.10.10:FF:000322">
    <property type="entry name" value="Probable disease resistance protein At1g63360"/>
    <property type="match status" value="1"/>
</dbReference>
<dbReference type="InterPro" id="IPR055414">
    <property type="entry name" value="LRR_R13L4/SHOC2-like"/>
</dbReference>
<dbReference type="GO" id="GO:0043531">
    <property type="term" value="F:ADP binding"/>
    <property type="evidence" value="ECO:0007669"/>
    <property type="project" value="InterPro"/>
</dbReference>
<dbReference type="Gene3D" id="1.10.10.10">
    <property type="entry name" value="Winged helix-like DNA-binding domain superfamily/Winged helix DNA-binding domain"/>
    <property type="match status" value="1"/>
</dbReference>
<accession>A0A0E0LT04</accession>
<dbReference type="Pfam" id="PF23598">
    <property type="entry name" value="LRR_14"/>
    <property type="match status" value="1"/>
</dbReference>
<dbReference type="InterPro" id="IPR036388">
    <property type="entry name" value="WH-like_DNA-bd_sf"/>
</dbReference>
<feature type="domain" description="R13L1/DRL21-like LRR repeat region" evidence="8">
    <location>
        <begin position="807"/>
        <end position="930"/>
    </location>
</feature>
<dbReference type="PANTHER" id="PTHR36766:SF43">
    <property type="entry name" value="NB-ARC DOMAIN-CONTAINING PROTEIN"/>
    <property type="match status" value="1"/>
</dbReference>
<dbReference type="Pfam" id="PF00560">
    <property type="entry name" value="LRR_1"/>
    <property type="match status" value="1"/>
</dbReference>
<proteinExistence type="predicted"/>
<dbReference type="PANTHER" id="PTHR36766">
    <property type="entry name" value="PLANT BROAD-SPECTRUM MILDEW RESISTANCE PROTEIN RPW8"/>
    <property type="match status" value="1"/>
</dbReference>
<keyword evidence="2" id="KW-0677">Repeat</keyword>
<keyword evidence="3" id="KW-0611">Plant defense</keyword>
<dbReference type="Pfam" id="PF13855">
    <property type="entry name" value="LRR_8"/>
    <property type="match status" value="1"/>
</dbReference>
<dbReference type="GO" id="GO:0009626">
    <property type="term" value="P:plant-type hypersensitive response"/>
    <property type="evidence" value="ECO:0007669"/>
    <property type="project" value="UniProtKB-ARBA"/>
</dbReference>
<protein>
    <submittedName>
        <fullName evidence="9">Uncharacterized protein</fullName>
    </submittedName>
</protein>
<dbReference type="InterPro" id="IPR027417">
    <property type="entry name" value="P-loop_NTPase"/>
</dbReference>
<evidence type="ECO:0000313" key="9">
    <source>
        <dbReference type="EnsemblPlants" id="OPUNC08G07720.1"/>
    </source>
</evidence>
<dbReference type="EnsemblPlants" id="OPUNC08G07720.1">
    <property type="protein sequence ID" value="OPUNC08G07720.1"/>
    <property type="gene ID" value="OPUNC08G07720"/>
</dbReference>
<dbReference type="InterPro" id="IPR032675">
    <property type="entry name" value="LRR_dom_sf"/>
</dbReference>
<dbReference type="eggNOG" id="KOG4658">
    <property type="taxonomic scope" value="Eukaryota"/>
</dbReference>
<dbReference type="Gramene" id="OPUNC08G07720.1">
    <property type="protein sequence ID" value="OPUNC08G07720.1"/>
    <property type="gene ID" value="OPUNC08G07720"/>
</dbReference>
<dbReference type="OMA" id="KNEYTRE"/>
<dbReference type="FunFam" id="3.40.50.300:FF:001091">
    <property type="entry name" value="Probable disease resistance protein At1g61300"/>
    <property type="match status" value="1"/>
</dbReference>
<sequence>MPRRRSAIKAESRPSVHFSSIHVVGLERERMKTMLSCFAIASKITMANKMKKMRDQLRKIKEGHEAFRLTPDSTPYNEHHHPDPRETTSKVIQSSIIGRDKERKQVVSLLSASDEEDTVIVPIYGFGGIGKTALAQLVFNDIQFKGYDHRVWVYVSQVFDLKKVGNTIISQVSNEGNKNEYTRENINGRLCGLLEDKNTLIVLDDLWETNDFHLNELKLMLNSKGKIKVLVTTRNEDVAMKICTNKPYRLNPLDSAMCWNIIKQRSNFEARGDKDQIEQVGWIIAKKCGGVALAAHALGFLLSGMDLVEWRALSNSDIWTEAFSDNSVLPSLKLTYKNMSPYLRLCFAYCAIFPKGHNIAKANLVHQWIALGFIEPSKTFSAVQLGEKYIRQLVGMSFLQRSMLRTEQEVFTMHDMVHDVARSVMDEELVFFNDTKVSSTTEQKYCHYALLENYSKSSNLSTILPATLRALQTSNCSKLVLQGDEFSFTRFLRVLDLTECSIGILPSSIGKLKQLRFLIAPNIGDTVFPKSITLLPKLKYLDLHGSFRLSALQGSISKHVCLMHLDLSGCSNIRVIQPEALCGLTKLQFLNLSWCSLLQILPENIASIGELQYLNLSNCSLLSQLPSHIGSLTELQYLNLSGCPRLVKLPMSFRNLTNLVHLDLSGCSGVQNFKQVLGGLTKLQYLNLSKIFGRTRVGDNWDGYPETISTLNNLEYLDLSRNSRIDYLPRSLGNLKKLQTLDLSHCRSLESLPHSIELIDSLEFLIVVGCSDQLKEYLRKSQFKNIPISLPHFIVHSITGDSRSNLHMLEDINPVRLEIGCLENVKSIEEARGIELSEKQKLSTLTFHWTSGTDRLLEDKDVLAELMPPRGLWNLSIQGYDSTTFPIWFVGISHHLPSLVKIELNDLHRCRHLPPLGQLPNLNELHLQQMDSLTKIDGGFCGGGKGAFRKLTVFTLRDMKQLEEWSTTHRKVGEDSIEIGFMFPMLVTLSIKLCPMLRLKPCPPMFRNWLISESDKVISSWGEIRHQPAASVSHSSSSSPHTKLEIEGGGVAADEWRLLHHLPTLQELEISWCKNLLHLPDAIRHLPSLCLLTLTCCEAIPALPEWLCEMTSLQSIRIWGCEGIKSLPQCIQKLTNLHTLKIDQNRYLGRWCLSREKGELAHIRNVDVDTGLTEALMKIFAEDFMPTDSSE</sequence>
<dbReference type="Pfam" id="PF23559">
    <property type="entry name" value="WHD_DRP"/>
    <property type="match status" value="1"/>
</dbReference>
<evidence type="ECO:0000313" key="10">
    <source>
        <dbReference type="Proteomes" id="UP000026962"/>
    </source>
</evidence>
<dbReference type="Pfam" id="PF25019">
    <property type="entry name" value="LRR_R13L1-DRL21"/>
    <property type="match status" value="1"/>
</dbReference>
<evidence type="ECO:0000256" key="3">
    <source>
        <dbReference type="ARBA" id="ARBA00022821"/>
    </source>
</evidence>
<evidence type="ECO:0000259" key="8">
    <source>
        <dbReference type="Pfam" id="PF25019"/>
    </source>
</evidence>